<evidence type="ECO:0000313" key="5">
    <source>
        <dbReference type="Proteomes" id="UP001221142"/>
    </source>
</evidence>
<keyword evidence="5" id="KW-1185">Reference proteome</keyword>
<dbReference type="SUPFAM" id="SSF52047">
    <property type="entry name" value="RNI-like"/>
    <property type="match status" value="1"/>
</dbReference>
<evidence type="ECO:0000313" key="4">
    <source>
        <dbReference type="EMBL" id="KAJ7646796.1"/>
    </source>
</evidence>
<feature type="region of interest" description="Disordered" evidence="1">
    <location>
        <begin position="1"/>
        <end position="126"/>
    </location>
</feature>
<dbReference type="InterPro" id="IPR056451">
    <property type="entry name" value="Znf_Tbcl_Rhp7"/>
</dbReference>
<proteinExistence type="predicted"/>
<name>A0AAD7CE96_9AGAR</name>
<dbReference type="EMBL" id="JARKIF010000002">
    <property type="protein sequence ID" value="KAJ7646796.1"/>
    <property type="molecule type" value="Genomic_DNA"/>
</dbReference>
<dbReference type="AlphaFoldDB" id="A0AAD7CE96"/>
<dbReference type="Gene3D" id="3.80.10.10">
    <property type="entry name" value="Ribonuclease Inhibitor"/>
    <property type="match status" value="2"/>
</dbReference>
<feature type="compositionally biased region" description="Acidic residues" evidence="1">
    <location>
        <begin position="113"/>
        <end position="126"/>
    </location>
</feature>
<accession>A0AAD7CE96</accession>
<evidence type="ECO:0000259" key="2">
    <source>
        <dbReference type="Pfam" id="PF23550"/>
    </source>
</evidence>
<feature type="compositionally biased region" description="Acidic residues" evidence="1">
    <location>
        <begin position="57"/>
        <end position="79"/>
    </location>
</feature>
<protein>
    <submittedName>
        <fullName evidence="4">RNI-like protein</fullName>
    </submittedName>
</protein>
<dbReference type="Pfam" id="PF25372">
    <property type="entry name" value="DUF7885"/>
    <property type="match status" value="1"/>
</dbReference>
<comment type="caution">
    <text evidence="4">The sequence shown here is derived from an EMBL/GenBank/DDBJ whole genome shotgun (WGS) entry which is preliminary data.</text>
</comment>
<evidence type="ECO:0000256" key="1">
    <source>
        <dbReference type="SAM" id="MobiDB-lite"/>
    </source>
</evidence>
<dbReference type="GO" id="GO:0031146">
    <property type="term" value="P:SCF-dependent proteasomal ubiquitin-dependent protein catabolic process"/>
    <property type="evidence" value="ECO:0007669"/>
    <property type="project" value="TreeGrafter"/>
</dbReference>
<dbReference type="Proteomes" id="UP001221142">
    <property type="component" value="Unassembled WGS sequence"/>
</dbReference>
<feature type="domain" description="F-box/LRR-repeat protein 15-like leucin rich repeat" evidence="3">
    <location>
        <begin position="314"/>
        <end position="544"/>
    </location>
</feature>
<evidence type="ECO:0000259" key="3">
    <source>
        <dbReference type="Pfam" id="PF25372"/>
    </source>
</evidence>
<dbReference type="GO" id="GO:0019005">
    <property type="term" value="C:SCF ubiquitin ligase complex"/>
    <property type="evidence" value="ECO:0007669"/>
    <property type="project" value="TreeGrafter"/>
</dbReference>
<dbReference type="InterPro" id="IPR057207">
    <property type="entry name" value="FBXL15_LRR"/>
</dbReference>
<sequence>MAQRNGVRGPMSALTEFLRSTGITPTTIARRVATQEQPQPEAGPSRPRGSRRNTAAADDEAEEEQEYASDNLDEPEEETQPQKKKPKLSKAAEAKLKAKAKAAAAMKKKKGEDDEDYEEDGDEDEDAYTALSKSAYGGGSKPPVGSFETCAKCEKQFTVTKYTMAANPGPGYLCHPCAKASGTDPFKKPAAPRKRKTPADKRKVVHIEERSFPTLVTICIDVVARHIDDVEAFGDIGTLNLEAISKAISKNRSLTSENAPLFYNAEQTKLVMYDATNLSPDAFIAMGNLNPNLTTLRLDFCGPLNDTVIAAWNNSLPNLVSLELFGPFLIREAAWLSFLESHFNMEAFLITQSPRFSLDCLNALVEYSKRTLKKLALREVGKMCDEFLEQIAEFSKLEYLDIAEPDHSCSDEGMIQLLEAVGGNLTHLDLSGHGLLTDEVLSEGLAPNLRVLKDLKMTHLPEITDAGVAALFSSLDKNTGLVSVDLGRNPTLGTPALEALLAHSGATMQHLCINGWKDVTEEGLSLIKDARELRTLDVGWCRAVDNFVVDRWVGGDDGCRNLEELKVWGCGRVEGKWGRAGKGKRRGLRVYGIESQTVL</sequence>
<feature type="domain" description="DNA repair protein rhp7 treble clef" evidence="2">
    <location>
        <begin position="144"/>
        <end position="182"/>
    </location>
</feature>
<dbReference type="PANTHER" id="PTHR13318:SF190">
    <property type="entry name" value="PARTNER OF PAIRED, ISOFORM B"/>
    <property type="match status" value="1"/>
</dbReference>
<reference evidence="4" key="1">
    <citation type="submission" date="2023-03" db="EMBL/GenBank/DDBJ databases">
        <title>Massive genome expansion in bonnet fungi (Mycena s.s.) driven by repeated elements and novel gene families across ecological guilds.</title>
        <authorList>
            <consortium name="Lawrence Berkeley National Laboratory"/>
            <person name="Harder C.B."/>
            <person name="Miyauchi S."/>
            <person name="Viragh M."/>
            <person name="Kuo A."/>
            <person name="Thoen E."/>
            <person name="Andreopoulos B."/>
            <person name="Lu D."/>
            <person name="Skrede I."/>
            <person name="Drula E."/>
            <person name="Henrissat B."/>
            <person name="Morin E."/>
            <person name="Kohler A."/>
            <person name="Barry K."/>
            <person name="LaButti K."/>
            <person name="Morin E."/>
            <person name="Salamov A."/>
            <person name="Lipzen A."/>
            <person name="Mereny Z."/>
            <person name="Hegedus B."/>
            <person name="Baldrian P."/>
            <person name="Stursova M."/>
            <person name="Weitz H."/>
            <person name="Taylor A."/>
            <person name="Grigoriev I.V."/>
            <person name="Nagy L.G."/>
            <person name="Martin F."/>
            <person name="Kauserud H."/>
        </authorList>
    </citation>
    <scope>NUCLEOTIDE SEQUENCE</scope>
    <source>
        <strain evidence="4">9284</strain>
    </source>
</reference>
<dbReference type="PANTHER" id="PTHR13318">
    <property type="entry name" value="PARTNER OF PAIRED, ISOFORM B-RELATED"/>
    <property type="match status" value="1"/>
</dbReference>
<organism evidence="4 5">
    <name type="scientific">Roridomyces roridus</name>
    <dbReference type="NCBI Taxonomy" id="1738132"/>
    <lineage>
        <taxon>Eukaryota</taxon>
        <taxon>Fungi</taxon>
        <taxon>Dikarya</taxon>
        <taxon>Basidiomycota</taxon>
        <taxon>Agaricomycotina</taxon>
        <taxon>Agaricomycetes</taxon>
        <taxon>Agaricomycetidae</taxon>
        <taxon>Agaricales</taxon>
        <taxon>Marasmiineae</taxon>
        <taxon>Mycenaceae</taxon>
        <taxon>Roridomyces</taxon>
    </lineage>
</organism>
<dbReference type="InterPro" id="IPR032675">
    <property type="entry name" value="LRR_dom_sf"/>
</dbReference>
<dbReference type="Pfam" id="PF23550">
    <property type="entry name" value="zf_Tbcl_Rhp7"/>
    <property type="match status" value="1"/>
</dbReference>
<gene>
    <name evidence="4" type="ORF">FB45DRAFT_821291</name>
</gene>